<sequence>MQKKSKLAIKHYHGNELEKIGKSATGFPLYVMVRYKNVKTKFASRIGMKFVKDHDGDLSTLNREVSRIIEEEVKYIEMLRDYFEDSLEVEFTPSMIVNEAYEKVTLERVVDYFDSIFEDREIKEILWSINQDLAELYEVAGPVRFLSALRHLDTELFSRIMNVPAIKEVFDYYLEYKSLNWPEVTRLQLRMTDEEGEGVSSKLKKWLNEKFDAEMRHYIELKPISFGLG</sequence>
<accession>A0A1I7AA31</accession>
<reference evidence="2" key="1">
    <citation type="submission" date="2016-10" db="EMBL/GenBank/DDBJ databases">
        <authorList>
            <person name="Varghese N."/>
            <person name="Submissions S."/>
        </authorList>
    </citation>
    <scope>NUCLEOTIDE SEQUENCE [LARGE SCALE GENOMIC DNA]</scope>
    <source>
        <strain evidence="2">DSM 23445</strain>
    </source>
</reference>
<dbReference type="STRING" id="305507.SAMN04489724_1794"/>
<proteinExistence type="predicted"/>
<name>A0A1I7AA31_9BACT</name>
<evidence type="ECO:0000313" key="1">
    <source>
        <dbReference type="EMBL" id="SFT71783.1"/>
    </source>
</evidence>
<evidence type="ECO:0000313" key="2">
    <source>
        <dbReference type="Proteomes" id="UP000199673"/>
    </source>
</evidence>
<dbReference type="RefSeq" id="WP_091692322.1">
    <property type="nucleotide sequence ID" value="NZ_FPBF01000002.1"/>
</dbReference>
<protein>
    <submittedName>
        <fullName evidence="1">Uncharacterized protein</fullName>
    </submittedName>
</protein>
<dbReference type="EMBL" id="FPBF01000002">
    <property type="protein sequence ID" value="SFT71783.1"/>
    <property type="molecule type" value="Genomic_DNA"/>
</dbReference>
<dbReference type="AlphaFoldDB" id="A0A1I7AA31"/>
<dbReference type="Proteomes" id="UP000199673">
    <property type="component" value="Unassembled WGS sequence"/>
</dbReference>
<keyword evidence="2" id="KW-1185">Reference proteome</keyword>
<gene>
    <name evidence="1" type="ORF">SAMN04489724_1794</name>
</gene>
<dbReference type="OrthoDB" id="821601at2"/>
<organism evidence="1 2">
    <name type="scientific">Algoriphagus locisalis</name>
    <dbReference type="NCBI Taxonomy" id="305507"/>
    <lineage>
        <taxon>Bacteria</taxon>
        <taxon>Pseudomonadati</taxon>
        <taxon>Bacteroidota</taxon>
        <taxon>Cytophagia</taxon>
        <taxon>Cytophagales</taxon>
        <taxon>Cyclobacteriaceae</taxon>
        <taxon>Algoriphagus</taxon>
    </lineage>
</organism>